<dbReference type="WBParaSite" id="PTRK_0001034400.1">
    <property type="protein sequence ID" value="PTRK_0001034400.1"/>
    <property type="gene ID" value="PTRK_0001034400"/>
</dbReference>
<evidence type="ECO:0000313" key="2">
    <source>
        <dbReference type="WBParaSite" id="PTRK_0001034400.1"/>
    </source>
</evidence>
<dbReference type="Proteomes" id="UP000038045">
    <property type="component" value="Unplaced"/>
</dbReference>
<sequence>MNQRGNKIYNPLFTKEMGAAIRKHTKDVDASCRSVKLCLLRIYPSEVDSIEKVWRRGKRKIFSYGLKKLELEGDQVNSDLLKVLINARPFMNNISDEGLYKILDLKIKIIEKVKCKLKDIEVNGPIKIWRPFDV</sequence>
<reference evidence="2" key="1">
    <citation type="submission" date="2017-02" db="UniProtKB">
        <authorList>
            <consortium name="WormBaseParasite"/>
        </authorList>
    </citation>
    <scope>IDENTIFICATION</scope>
</reference>
<proteinExistence type="predicted"/>
<accession>A0A0N4ZP83</accession>
<protein>
    <submittedName>
        <fullName evidence="2">THUMP domain-containing protein</fullName>
    </submittedName>
</protein>
<evidence type="ECO:0000313" key="1">
    <source>
        <dbReference type="Proteomes" id="UP000038045"/>
    </source>
</evidence>
<keyword evidence="1" id="KW-1185">Reference proteome</keyword>
<organism evidence="1 2">
    <name type="scientific">Parastrongyloides trichosuri</name>
    <name type="common">Possum-specific nematode worm</name>
    <dbReference type="NCBI Taxonomy" id="131310"/>
    <lineage>
        <taxon>Eukaryota</taxon>
        <taxon>Metazoa</taxon>
        <taxon>Ecdysozoa</taxon>
        <taxon>Nematoda</taxon>
        <taxon>Chromadorea</taxon>
        <taxon>Rhabditida</taxon>
        <taxon>Tylenchina</taxon>
        <taxon>Panagrolaimomorpha</taxon>
        <taxon>Strongyloidoidea</taxon>
        <taxon>Strongyloididae</taxon>
        <taxon>Parastrongyloides</taxon>
    </lineage>
</organism>
<dbReference type="AlphaFoldDB" id="A0A0N4ZP83"/>
<name>A0A0N4ZP83_PARTI</name>